<dbReference type="GO" id="GO:0005737">
    <property type="term" value="C:cytoplasm"/>
    <property type="evidence" value="ECO:0007669"/>
    <property type="project" value="UniProtKB-SubCell"/>
</dbReference>
<evidence type="ECO:0000313" key="13">
    <source>
        <dbReference type="EMBL" id="PPI88383.1"/>
    </source>
</evidence>
<dbReference type="SUPFAM" id="SSF48179">
    <property type="entry name" value="6-phosphogluconate dehydrogenase C-terminal domain-like"/>
    <property type="match status" value="1"/>
</dbReference>
<dbReference type="FunFam" id="1.10.3730.10:FF:000001">
    <property type="entry name" value="Pyrroline-5-carboxylate reductase"/>
    <property type="match status" value="1"/>
</dbReference>
<dbReference type="SUPFAM" id="SSF51735">
    <property type="entry name" value="NAD(P)-binding Rossmann-fold domains"/>
    <property type="match status" value="1"/>
</dbReference>
<protein>
    <recommendedName>
        <fullName evidence="8 9">Pyrroline-5-carboxylate reductase</fullName>
        <shortName evidence="8">P5C reductase</shortName>
        <shortName evidence="8">P5CR</shortName>
        <ecNumber evidence="8 9">1.5.1.2</ecNumber>
    </recommendedName>
    <alternativeName>
        <fullName evidence="8">PCA reductase</fullName>
    </alternativeName>
</protein>
<dbReference type="InterPro" id="IPR028939">
    <property type="entry name" value="P5C_Rdtase_cat_N"/>
</dbReference>
<dbReference type="UniPathway" id="UPA00098">
    <property type="reaction ID" value="UER00361"/>
</dbReference>
<dbReference type="GO" id="GO:0004735">
    <property type="term" value="F:pyrroline-5-carboxylate reductase activity"/>
    <property type="evidence" value="ECO:0007669"/>
    <property type="project" value="UniProtKB-UniRule"/>
</dbReference>
<comment type="caution">
    <text evidence="13">The sequence shown here is derived from an EMBL/GenBank/DDBJ whole genome shotgun (WGS) entry which is preliminary data.</text>
</comment>
<dbReference type="EMBL" id="PDKR01000005">
    <property type="protein sequence ID" value="PPI88383.1"/>
    <property type="molecule type" value="Genomic_DNA"/>
</dbReference>
<dbReference type="Proteomes" id="UP000295937">
    <property type="component" value="Unassembled WGS sequence"/>
</dbReference>
<dbReference type="PIRSF" id="PIRSF000193">
    <property type="entry name" value="Pyrrol-5-carb_rd"/>
    <property type="match status" value="1"/>
</dbReference>
<evidence type="ECO:0000256" key="5">
    <source>
        <dbReference type="ARBA" id="ARBA00022650"/>
    </source>
</evidence>
<dbReference type="GO" id="GO:0055129">
    <property type="term" value="P:L-proline biosynthetic process"/>
    <property type="evidence" value="ECO:0007669"/>
    <property type="project" value="UniProtKB-UniRule"/>
</dbReference>
<keyword evidence="4 8" id="KW-0028">Amino-acid biosynthesis</keyword>
<dbReference type="PANTHER" id="PTHR11645:SF0">
    <property type="entry name" value="PYRROLINE-5-CARBOXYLATE REDUCTASE 3"/>
    <property type="match status" value="1"/>
</dbReference>
<dbReference type="InterPro" id="IPR000304">
    <property type="entry name" value="Pyrroline-COOH_reductase"/>
</dbReference>
<keyword evidence="3 8" id="KW-0963">Cytoplasm</keyword>
<evidence type="ECO:0000313" key="14">
    <source>
        <dbReference type="Proteomes" id="UP000295937"/>
    </source>
</evidence>
<evidence type="ECO:0000256" key="9">
    <source>
        <dbReference type="NCBIfam" id="TIGR00112"/>
    </source>
</evidence>
<dbReference type="InterPro" id="IPR008927">
    <property type="entry name" value="6-PGluconate_DH-like_C_sf"/>
</dbReference>
<dbReference type="InterPro" id="IPR053790">
    <property type="entry name" value="P5CR-like_CS"/>
</dbReference>
<evidence type="ECO:0000256" key="4">
    <source>
        <dbReference type="ARBA" id="ARBA00022605"/>
    </source>
</evidence>
<comment type="subcellular location">
    <subcellularLocation>
        <location evidence="1 8">Cytoplasm</location>
    </subcellularLocation>
</comment>
<dbReference type="InterPro" id="IPR036291">
    <property type="entry name" value="NAD(P)-bd_dom_sf"/>
</dbReference>
<evidence type="ECO:0000256" key="6">
    <source>
        <dbReference type="ARBA" id="ARBA00022857"/>
    </source>
</evidence>
<comment type="function">
    <text evidence="8">Catalyzes the reduction of 1-pyrroline-5-carboxylate (PCA) to L-proline.</text>
</comment>
<evidence type="ECO:0000259" key="11">
    <source>
        <dbReference type="Pfam" id="PF03807"/>
    </source>
</evidence>
<dbReference type="AlphaFoldDB" id="A0A2P5T1E9"/>
<comment type="similarity">
    <text evidence="2 8 10">Belongs to the pyrroline-5-carboxylate reductase family.</text>
</comment>
<dbReference type="HAMAP" id="MF_01925">
    <property type="entry name" value="P5C_reductase"/>
    <property type="match status" value="1"/>
</dbReference>
<feature type="domain" description="Pyrroline-5-carboxylate reductase dimerisation" evidence="12">
    <location>
        <begin position="162"/>
        <end position="266"/>
    </location>
</feature>
<evidence type="ECO:0000256" key="2">
    <source>
        <dbReference type="ARBA" id="ARBA00005525"/>
    </source>
</evidence>
<dbReference type="Gene3D" id="3.40.50.720">
    <property type="entry name" value="NAD(P)-binding Rossmann-like Domain"/>
    <property type="match status" value="1"/>
</dbReference>
<dbReference type="Pfam" id="PF03807">
    <property type="entry name" value="F420_oxidored"/>
    <property type="match status" value="1"/>
</dbReference>
<reference evidence="13 14" key="1">
    <citation type="journal article" date="2018" name="Genome Biol. Evol.">
        <title>Cladogenesis and Genomic Streamlining in Extracellular Endosymbionts of Tropical Stink Bugs.</title>
        <authorList>
            <person name="Otero-Bravo A."/>
            <person name="Goffredi S."/>
            <person name="Sabree Z.L."/>
        </authorList>
    </citation>
    <scope>NUCLEOTIDE SEQUENCE [LARGE SCALE GENOMIC DNA]</scope>
    <source>
        <strain evidence="13 14">SoEO</strain>
    </source>
</reference>
<proteinExistence type="inferred from homology"/>
<comment type="catalytic activity">
    <reaction evidence="8 10">
        <text>L-proline + NADP(+) = (S)-1-pyrroline-5-carboxylate + NADPH + 2 H(+)</text>
        <dbReference type="Rhea" id="RHEA:14109"/>
        <dbReference type="ChEBI" id="CHEBI:15378"/>
        <dbReference type="ChEBI" id="CHEBI:17388"/>
        <dbReference type="ChEBI" id="CHEBI:57783"/>
        <dbReference type="ChEBI" id="CHEBI:58349"/>
        <dbReference type="ChEBI" id="CHEBI:60039"/>
        <dbReference type="EC" id="1.5.1.2"/>
    </reaction>
</comment>
<dbReference type="NCBIfam" id="TIGR00112">
    <property type="entry name" value="proC"/>
    <property type="match status" value="1"/>
</dbReference>
<dbReference type="RefSeq" id="WP_136132691.1">
    <property type="nucleotide sequence ID" value="NZ_PDKR01000005.1"/>
</dbReference>
<evidence type="ECO:0000256" key="3">
    <source>
        <dbReference type="ARBA" id="ARBA00022490"/>
    </source>
</evidence>
<dbReference type="InterPro" id="IPR029036">
    <property type="entry name" value="P5CR_dimer"/>
</dbReference>
<dbReference type="Pfam" id="PF14748">
    <property type="entry name" value="P5CR_dimer"/>
    <property type="match status" value="1"/>
</dbReference>
<evidence type="ECO:0000256" key="1">
    <source>
        <dbReference type="ARBA" id="ARBA00004496"/>
    </source>
</evidence>
<dbReference type="PANTHER" id="PTHR11645">
    <property type="entry name" value="PYRROLINE-5-CARBOXYLATE REDUCTASE"/>
    <property type="match status" value="1"/>
</dbReference>
<evidence type="ECO:0000256" key="8">
    <source>
        <dbReference type="HAMAP-Rule" id="MF_01925"/>
    </source>
</evidence>
<dbReference type="PROSITE" id="PS00521">
    <property type="entry name" value="P5CR"/>
    <property type="match status" value="1"/>
</dbReference>
<comment type="catalytic activity">
    <reaction evidence="8">
        <text>L-proline + NAD(+) = (S)-1-pyrroline-5-carboxylate + NADH + 2 H(+)</text>
        <dbReference type="Rhea" id="RHEA:14105"/>
        <dbReference type="ChEBI" id="CHEBI:15378"/>
        <dbReference type="ChEBI" id="CHEBI:17388"/>
        <dbReference type="ChEBI" id="CHEBI:57540"/>
        <dbReference type="ChEBI" id="CHEBI:57945"/>
        <dbReference type="ChEBI" id="CHEBI:60039"/>
        <dbReference type="EC" id="1.5.1.2"/>
    </reaction>
</comment>
<accession>A0A2P5T1E9</accession>
<comment type="pathway">
    <text evidence="8 10">Amino-acid biosynthesis; L-proline biosynthesis; L-proline from L-glutamate 5-semialdehyde: step 1/1.</text>
</comment>
<keyword evidence="6 8" id="KW-0521">NADP</keyword>
<name>A0A2P5T1E9_9GAMM</name>
<evidence type="ECO:0000256" key="7">
    <source>
        <dbReference type="ARBA" id="ARBA00023002"/>
    </source>
</evidence>
<gene>
    <name evidence="8" type="primary">proC</name>
    <name evidence="13" type="ORF">CRV09_03060</name>
</gene>
<dbReference type="OrthoDB" id="9805754at2"/>
<evidence type="ECO:0000256" key="10">
    <source>
        <dbReference type="RuleBase" id="RU003903"/>
    </source>
</evidence>
<sequence>MKKKIGFIGIGTIAKAIIEGLLKSKHILSSNIWIYDHKLNINKELSTKYNINYSESDKYLIQEIDILFLTTKPNIILKVLQNIAENVNKEKIIVSVAAGITINKIESVIGSDNKIVRVMPNIASLVCEGMTSITPNKSLNKTEINLIVSIFESIGKTVIINENLIHSVIGISSSAPAYVFMFIEAMADSAVLSGMTYPEAYKLAAQALKGSAQMLLEIKKHPGELKNMVCSPGGTTIEAIKILEEKKFRSAIIEAVQQCIKKSKKLS</sequence>
<evidence type="ECO:0000259" key="12">
    <source>
        <dbReference type="Pfam" id="PF14748"/>
    </source>
</evidence>
<dbReference type="EC" id="1.5.1.2" evidence="8 9"/>
<keyword evidence="7 8" id="KW-0560">Oxidoreductase</keyword>
<dbReference type="Gene3D" id="1.10.3730.10">
    <property type="entry name" value="ProC C-terminal domain-like"/>
    <property type="match status" value="1"/>
</dbReference>
<feature type="domain" description="Pyrroline-5-carboxylate reductase catalytic N-terminal" evidence="11">
    <location>
        <begin position="4"/>
        <end position="99"/>
    </location>
</feature>
<keyword evidence="5 8" id="KW-0641">Proline biosynthesis</keyword>
<dbReference type="FunFam" id="3.40.50.720:FF:000190">
    <property type="entry name" value="Pyrroline-5-carboxylate reductase"/>
    <property type="match status" value="1"/>
</dbReference>
<organism evidence="13 14">
    <name type="scientific">Candidatus Pantoea edessiphila</name>
    <dbReference type="NCBI Taxonomy" id="2044610"/>
    <lineage>
        <taxon>Bacteria</taxon>
        <taxon>Pseudomonadati</taxon>
        <taxon>Pseudomonadota</taxon>
        <taxon>Gammaproteobacteria</taxon>
        <taxon>Enterobacterales</taxon>
        <taxon>Erwiniaceae</taxon>
        <taxon>Pantoea</taxon>
    </lineage>
</organism>